<comment type="caution">
    <text evidence="1">The sequence shown here is derived from an EMBL/GenBank/DDBJ whole genome shotgun (WGS) entry which is preliminary data.</text>
</comment>
<dbReference type="Proteomes" id="UP001164539">
    <property type="component" value="Chromosome 5"/>
</dbReference>
<protein>
    <submittedName>
        <fullName evidence="1">Uncharacterized protein</fullName>
    </submittedName>
</protein>
<evidence type="ECO:0000313" key="2">
    <source>
        <dbReference type="Proteomes" id="UP001164539"/>
    </source>
</evidence>
<keyword evidence="2" id="KW-1185">Reference proteome</keyword>
<organism evidence="1 2">
    <name type="scientific">Melia azedarach</name>
    <name type="common">Chinaberry tree</name>
    <dbReference type="NCBI Taxonomy" id="155640"/>
    <lineage>
        <taxon>Eukaryota</taxon>
        <taxon>Viridiplantae</taxon>
        <taxon>Streptophyta</taxon>
        <taxon>Embryophyta</taxon>
        <taxon>Tracheophyta</taxon>
        <taxon>Spermatophyta</taxon>
        <taxon>Magnoliopsida</taxon>
        <taxon>eudicotyledons</taxon>
        <taxon>Gunneridae</taxon>
        <taxon>Pentapetalae</taxon>
        <taxon>rosids</taxon>
        <taxon>malvids</taxon>
        <taxon>Sapindales</taxon>
        <taxon>Meliaceae</taxon>
        <taxon>Melia</taxon>
    </lineage>
</organism>
<sequence>MVWFIFISFLTIYATSYGMEEKFINHKNARRKLDDIGGSISIDCGIPSGVSYTDETTDLPYKSDEDFISSGVNKNISSKFMSGTLPNSLSSVRSFPEGNRNCYTLRPPERRGTIYLIRASFMYGDYDDQDKLPEFDLYVGVNQWDTVKFDNETHIVIKEIIHLPQMDEIDVCLLNTGKGIPFISTLEVRHFHNTTYRTQSGALVLYKRLDVGSTTSQIIRFKEDIYDRMWSPYNYPGSVSINTSFNIDTLVESEYRLPSVVMRTAVKPMDVNDSLNFDFEIGDPTLQFYVYLHFAELEILQGNQHREFNVEINGEIWEKSVVPSYLRSTTEPSVQPQQTKKMSMQSWTSNQAMMCVKCGKEIHVVHKHYSWNGLNCSFNGYTPPKIISLNLASKGLTGRISPSLSNLKSLEHLDLSNNKLTGSVPEFLSQLPYLRTLNLEGNELSGSVPTSLVAKQQNGSLELSVGRNPGLCLSAPCKKDRRNILIPLVATAVSLLVIIVIALLIFWIYKRKRAGRLNVHKSSGQKEGSLESDNQQFTYSEIVNITNNFQKVLGKGGFGNVYHGSLPNGTEVAVKMLSAASAQGSKQFRAEAQLLMRVHHRNLASLVGYCNDGGNFGIIYEYMAHGNLQQYLLDENKVALSWKERIKIAVDAAQGLEYLHHGCKPPIIHRDVKTANILLNEKLQAKIADFGFSKFFPIESKSHVLTSVVGTVGYLDPEYYASNWLTEKSDVYSFGIVLLELITGRPAIIRRYNNIHIVQWVSPFLERGDIRSIIDPRLEGNFDTNSVWKAVETAMECVPSISAKRPTMNHVVTELKQSLEMETAREQTRRTESQTLRLSSSVDMSVVDLETEIGPQAR</sequence>
<proteinExistence type="predicted"/>
<dbReference type="EMBL" id="CM051398">
    <property type="protein sequence ID" value="KAJ4717995.1"/>
    <property type="molecule type" value="Genomic_DNA"/>
</dbReference>
<gene>
    <name evidence="1" type="ORF">OWV82_009734</name>
</gene>
<reference evidence="1 2" key="1">
    <citation type="journal article" date="2023" name="Science">
        <title>Complex scaffold remodeling in plant triterpene biosynthesis.</title>
        <authorList>
            <person name="De La Pena R."/>
            <person name="Hodgson H."/>
            <person name="Liu J.C."/>
            <person name="Stephenson M.J."/>
            <person name="Martin A.C."/>
            <person name="Owen C."/>
            <person name="Harkess A."/>
            <person name="Leebens-Mack J."/>
            <person name="Jimenez L.E."/>
            <person name="Osbourn A."/>
            <person name="Sattely E.S."/>
        </authorList>
    </citation>
    <scope>NUCLEOTIDE SEQUENCE [LARGE SCALE GENOMIC DNA]</scope>
    <source>
        <strain evidence="2">cv. JPN11</strain>
        <tissue evidence="1">Leaf</tissue>
    </source>
</reference>
<accession>A0ACC1Y3C2</accession>
<evidence type="ECO:0000313" key="1">
    <source>
        <dbReference type="EMBL" id="KAJ4717995.1"/>
    </source>
</evidence>
<name>A0ACC1Y3C2_MELAZ</name>